<evidence type="ECO:0000313" key="1">
    <source>
        <dbReference type="EMBL" id="KIG12638.1"/>
    </source>
</evidence>
<name>A0A0C1ZNI6_9BACT</name>
<gene>
    <name evidence="1" type="ORF">DB30_01203</name>
</gene>
<proteinExistence type="predicted"/>
<protein>
    <submittedName>
        <fullName evidence="1">Uncharacterized protein</fullName>
    </submittedName>
</protein>
<dbReference type="AlphaFoldDB" id="A0A0C1ZNI6"/>
<accession>A0A0C1ZNI6</accession>
<dbReference type="EMBL" id="JMCC02000123">
    <property type="protein sequence ID" value="KIG12638.1"/>
    <property type="molecule type" value="Genomic_DNA"/>
</dbReference>
<evidence type="ECO:0000313" key="2">
    <source>
        <dbReference type="Proteomes" id="UP000031599"/>
    </source>
</evidence>
<sequence>METIHDLWITRVAIRLNFLARDLSQPNTALTEVSPELMTASLLLTPV</sequence>
<organism evidence="1 2">
    <name type="scientific">Enhygromyxa salina</name>
    <dbReference type="NCBI Taxonomy" id="215803"/>
    <lineage>
        <taxon>Bacteria</taxon>
        <taxon>Pseudomonadati</taxon>
        <taxon>Myxococcota</taxon>
        <taxon>Polyangia</taxon>
        <taxon>Nannocystales</taxon>
        <taxon>Nannocystaceae</taxon>
        <taxon>Enhygromyxa</taxon>
    </lineage>
</organism>
<reference evidence="1 2" key="1">
    <citation type="submission" date="2014-12" db="EMBL/GenBank/DDBJ databases">
        <title>Genome assembly of Enhygromyxa salina DSM 15201.</title>
        <authorList>
            <person name="Sharma G."/>
            <person name="Subramanian S."/>
        </authorList>
    </citation>
    <scope>NUCLEOTIDE SEQUENCE [LARGE SCALE GENOMIC DNA]</scope>
    <source>
        <strain evidence="1 2">DSM 15201</strain>
    </source>
</reference>
<dbReference type="Proteomes" id="UP000031599">
    <property type="component" value="Unassembled WGS sequence"/>
</dbReference>
<comment type="caution">
    <text evidence="1">The sequence shown here is derived from an EMBL/GenBank/DDBJ whole genome shotgun (WGS) entry which is preliminary data.</text>
</comment>